<evidence type="ECO:0000313" key="3">
    <source>
        <dbReference type="EMBL" id="EAS51284.1"/>
    </source>
</evidence>
<sequence>MQPAAPPLSAGRIPSPRIARRDRPARVAIIHYWLVGMRGGEKVVENLCEMFPEADIFTLVCDREKLSPMLRERRIVTSFLQRIPGARRHYQKLLPLMPFAIEEFDLQEYDLVISSESGPAKGVVTRPDALHLCYCHSPMRYIWDHYHVYRNNLNAAGRLAMSVTSPMLRMWDVTTSARVDHFIANSAHVARRISRYYNRPAAVVHPPVAVDDFAIGEERGDFYLYAGQLTHYKRVDLAVEACTRARKPLVIIGEGEATKQLKAIAGPTVWFLGFQPFDVLKDHLSRCRALLFPGEEDFGILPVEAMACGRPVIAYASGGALETVIDDTVGVHFQDQTVEAVLDAIGEFEAREDTFEPTVIRAHAEQFSSSRFRRSIASVVAESWREAGLGPESLNAALGAPYRTDSMLHRA</sequence>
<organism evidence="3 4">
    <name type="scientific">Aurantimonas manganoxydans (strain ATCC BAA-1229 / DSM 21871 / SI85-9A1)</name>
    <dbReference type="NCBI Taxonomy" id="287752"/>
    <lineage>
        <taxon>Bacteria</taxon>
        <taxon>Pseudomonadati</taxon>
        <taxon>Pseudomonadota</taxon>
        <taxon>Alphaproteobacteria</taxon>
        <taxon>Hyphomicrobiales</taxon>
        <taxon>Aurantimonadaceae</taxon>
        <taxon>Aurantimonas</taxon>
    </lineage>
</organism>
<dbReference type="BioCyc" id="AURANTIMONAS:SI859A1_02099-MONOMER"/>
<dbReference type="InterPro" id="IPR050194">
    <property type="entry name" value="Glycosyltransferase_grp1"/>
</dbReference>
<dbReference type="Pfam" id="PF00534">
    <property type="entry name" value="Glycos_transf_1"/>
    <property type="match status" value="1"/>
</dbReference>
<feature type="domain" description="Glycosyltransferase subfamily 4-like N-terminal" evidence="2">
    <location>
        <begin position="38"/>
        <end position="210"/>
    </location>
</feature>
<dbReference type="PANTHER" id="PTHR45947">
    <property type="entry name" value="SULFOQUINOVOSYL TRANSFERASE SQD2"/>
    <property type="match status" value="1"/>
</dbReference>
<evidence type="ECO:0000313" key="4">
    <source>
        <dbReference type="Proteomes" id="UP000000321"/>
    </source>
</evidence>
<protein>
    <submittedName>
        <fullName evidence="3">Glycosyltransferase</fullName>
    </submittedName>
</protein>
<dbReference type="EMBL" id="AAPJ01000001">
    <property type="protein sequence ID" value="EAS51284.1"/>
    <property type="molecule type" value="Genomic_DNA"/>
</dbReference>
<evidence type="ECO:0000259" key="1">
    <source>
        <dbReference type="Pfam" id="PF00534"/>
    </source>
</evidence>
<gene>
    <name evidence="3" type="ORF">SI859A1_02099</name>
</gene>
<dbReference type="Gene3D" id="3.40.50.2000">
    <property type="entry name" value="Glycogen Phosphorylase B"/>
    <property type="match status" value="2"/>
</dbReference>
<dbReference type="InterPro" id="IPR001296">
    <property type="entry name" value="Glyco_trans_1"/>
</dbReference>
<dbReference type="AlphaFoldDB" id="Q1YMU7"/>
<dbReference type="Proteomes" id="UP000000321">
    <property type="component" value="Unassembled WGS sequence"/>
</dbReference>
<keyword evidence="3" id="KW-0808">Transferase</keyword>
<keyword evidence="4" id="KW-1185">Reference proteome</keyword>
<proteinExistence type="predicted"/>
<evidence type="ECO:0000259" key="2">
    <source>
        <dbReference type="Pfam" id="PF13439"/>
    </source>
</evidence>
<dbReference type="CDD" id="cd03804">
    <property type="entry name" value="GT4_WbaZ-like"/>
    <property type="match status" value="1"/>
</dbReference>
<dbReference type="PANTHER" id="PTHR45947:SF3">
    <property type="entry name" value="SULFOQUINOVOSYL TRANSFERASE SQD2"/>
    <property type="match status" value="1"/>
</dbReference>
<comment type="caution">
    <text evidence="3">The sequence shown here is derived from an EMBL/GenBank/DDBJ whole genome shotgun (WGS) entry which is preliminary data.</text>
</comment>
<dbReference type="Pfam" id="PF13439">
    <property type="entry name" value="Glyco_transf_4"/>
    <property type="match status" value="1"/>
</dbReference>
<name>Q1YMU7_AURMS</name>
<accession>Q1YMU7</accession>
<dbReference type="InterPro" id="IPR028098">
    <property type="entry name" value="Glyco_trans_4-like_N"/>
</dbReference>
<dbReference type="GO" id="GO:0016757">
    <property type="term" value="F:glycosyltransferase activity"/>
    <property type="evidence" value="ECO:0007669"/>
    <property type="project" value="InterPro"/>
</dbReference>
<dbReference type="SUPFAM" id="SSF53756">
    <property type="entry name" value="UDP-Glycosyltransferase/glycogen phosphorylase"/>
    <property type="match status" value="1"/>
</dbReference>
<reference evidence="3 4" key="1">
    <citation type="journal article" date="2008" name="Appl. Environ. Microbiol.">
        <title>Genomic insights into Mn(II) oxidation by the marine alphaproteobacterium Aurantimonas sp. strain SI85-9A1.</title>
        <authorList>
            <person name="Dick G.J."/>
            <person name="Podell S."/>
            <person name="Johnson H.A."/>
            <person name="Rivera-Espinoza Y."/>
            <person name="Bernier-Latmani R."/>
            <person name="McCarthy J.K."/>
            <person name="Torpey J.W."/>
            <person name="Clement B.G."/>
            <person name="Gaasterland T."/>
            <person name="Tebo B.M."/>
        </authorList>
    </citation>
    <scope>NUCLEOTIDE SEQUENCE [LARGE SCALE GENOMIC DNA]</scope>
    <source>
        <strain evidence="3 4">SI85-9A1</strain>
    </source>
</reference>
<feature type="domain" description="Glycosyl transferase family 1" evidence="1">
    <location>
        <begin position="218"/>
        <end position="352"/>
    </location>
</feature>
<dbReference type="HOGENOM" id="CLU_041001_0_0_5"/>